<dbReference type="Pfam" id="PF02721">
    <property type="entry name" value="DUF223"/>
    <property type="match status" value="1"/>
</dbReference>
<reference evidence="2" key="1">
    <citation type="submission" date="2023-03" db="EMBL/GenBank/DDBJ databases">
        <authorList>
            <person name="Julca I."/>
        </authorList>
    </citation>
    <scope>NUCLEOTIDE SEQUENCE</scope>
</reference>
<evidence type="ECO:0000313" key="2">
    <source>
        <dbReference type="EMBL" id="CAI9106815.1"/>
    </source>
</evidence>
<organism evidence="2 3">
    <name type="scientific">Oldenlandia corymbosa var. corymbosa</name>
    <dbReference type="NCBI Taxonomy" id="529605"/>
    <lineage>
        <taxon>Eukaryota</taxon>
        <taxon>Viridiplantae</taxon>
        <taxon>Streptophyta</taxon>
        <taxon>Embryophyta</taxon>
        <taxon>Tracheophyta</taxon>
        <taxon>Spermatophyta</taxon>
        <taxon>Magnoliopsida</taxon>
        <taxon>eudicotyledons</taxon>
        <taxon>Gunneridae</taxon>
        <taxon>Pentapetalae</taxon>
        <taxon>asterids</taxon>
        <taxon>lamiids</taxon>
        <taxon>Gentianales</taxon>
        <taxon>Rubiaceae</taxon>
        <taxon>Rubioideae</taxon>
        <taxon>Spermacoceae</taxon>
        <taxon>Hedyotis-Oldenlandia complex</taxon>
        <taxon>Oldenlandia</taxon>
    </lineage>
</organism>
<proteinExistence type="predicted"/>
<dbReference type="CDD" id="cd04480">
    <property type="entry name" value="RPA1_DBD_A_like"/>
    <property type="match status" value="1"/>
</dbReference>
<dbReference type="PANTHER" id="PTHR47165">
    <property type="entry name" value="OS03G0429900 PROTEIN"/>
    <property type="match status" value="1"/>
</dbReference>
<dbReference type="InterPro" id="IPR003871">
    <property type="entry name" value="RFA1B/D_OB_1st"/>
</dbReference>
<dbReference type="SUPFAM" id="SSF50249">
    <property type="entry name" value="Nucleic acid-binding proteins"/>
    <property type="match status" value="1"/>
</dbReference>
<accession>A0AAV1DIF4</accession>
<protein>
    <submittedName>
        <fullName evidence="2">OLC1v1006043C1</fullName>
    </submittedName>
</protein>
<dbReference type="AlphaFoldDB" id="A0AAV1DIF4"/>
<dbReference type="PANTHER" id="PTHR47165:SF4">
    <property type="entry name" value="OS03G0429900 PROTEIN"/>
    <property type="match status" value="1"/>
</dbReference>
<feature type="domain" description="Replication protein A 70 kDa DNA-binding subunit B/D first OB fold" evidence="1">
    <location>
        <begin position="5"/>
        <end position="109"/>
    </location>
</feature>
<keyword evidence="3" id="KW-1185">Reference proteome</keyword>
<name>A0AAV1DIF4_OLDCO</name>
<evidence type="ECO:0000259" key="1">
    <source>
        <dbReference type="Pfam" id="PF02721"/>
    </source>
</evidence>
<dbReference type="Gene3D" id="2.40.50.140">
    <property type="entry name" value="Nucleic acid-binding proteins"/>
    <property type="match status" value="1"/>
</dbReference>
<sequence>MSSKFNFLNEVDNRRGVGWNVRVRLLRVWTKMDFNDDNEISMIESVLIDEKGNRAVAEIKKDLVYKFQDPMKEGEYKQISHFGTATDKELQRYSDNKYKIIFKHSTKIATIPEYVDRPYIGEYGFQFPKFADIINKRVNESLLIEMMNDIPWEILLRADPECIFGYILVSKQWLELITSPCFRKDYMKRWKNWKGWDPEFFIGFLVYDAEHLDRRCVPPTFVDLVPTTESGRVLNGSNFMSNAGYFIAATSDGGLILSGASAVVALCIGWP</sequence>
<gene>
    <name evidence="2" type="ORF">OLC1_LOCUS15260</name>
</gene>
<dbReference type="Proteomes" id="UP001161247">
    <property type="component" value="Chromosome 5"/>
</dbReference>
<dbReference type="EMBL" id="OX459122">
    <property type="protein sequence ID" value="CAI9106815.1"/>
    <property type="molecule type" value="Genomic_DNA"/>
</dbReference>
<evidence type="ECO:0000313" key="3">
    <source>
        <dbReference type="Proteomes" id="UP001161247"/>
    </source>
</evidence>
<dbReference type="InterPro" id="IPR012340">
    <property type="entry name" value="NA-bd_OB-fold"/>
</dbReference>